<dbReference type="PANTHER" id="PTHR43294">
    <property type="entry name" value="SODIUM/POTASSIUM-TRANSPORTING ATPASE SUBUNIT ALPHA"/>
    <property type="match status" value="1"/>
</dbReference>
<dbReference type="GO" id="GO:0005524">
    <property type="term" value="F:ATP binding"/>
    <property type="evidence" value="ECO:0007669"/>
    <property type="project" value="UniProtKB-KW"/>
</dbReference>
<dbReference type="SUPFAM" id="SSF81653">
    <property type="entry name" value="Calcium ATPase, transduction domain A"/>
    <property type="match status" value="1"/>
</dbReference>
<keyword evidence="8 16" id="KW-1133">Transmembrane helix</keyword>
<keyword evidence="3" id="KW-0633">Potassium transport</keyword>
<dbReference type="InterPro" id="IPR059000">
    <property type="entry name" value="ATPase_P-type_domA"/>
</dbReference>
<proteinExistence type="predicted"/>
<protein>
    <recommendedName>
        <fullName evidence="14">Na(+)/K(+)-exchanging ATPase</fullName>
        <ecNumber evidence="14">7.2.2.13</ecNumber>
    </recommendedName>
</protein>
<evidence type="ECO:0000256" key="6">
    <source>
        <dbReference type="ARBA" id="ARBA00022840"/>
    </source>
</evidence>
<dbReference type="EMBL" id="CAJNOQ010003806">
    <property type="protein sequence ID" value="CAF1030376.1"/>
    <property type="molecule type" value="Genomic_DNA"/>
</dbReference>
<dbReference type="InterPro" id="IPR004014">
    <property type="entry name" value="ATPase_P-typ_cation-transptr_N"/>
</dbReference>
<dbReference type="EC" id="7.2.2.13" evidence="14"/>
<keyword evidence="6" id="KW-0067">ATP-binding</keyword>
<evidence type="ECO:0000256" key="14">
    <source>
        <dbReference type="ARBA" id="ARBA00039096"/>
    </source>
</evidence>
<dbReference type="SUPFAM" id="SSF81665">
    <property type="entry name" value="Calcium ATPase, transmembrane domain M"/>
    <property type="match status" value="1"/>
</dbReference>
<feature type="region of interest" description="Disordered" evidence="15">
    <location>
        <begin position="1245"/>
        <end position="1294"/>
    </location>
</feature>
<feature type="domain" description="Cation-transporting P-type ATPase N-terminal" evidence="17">
    <location>
        <begin position="25"/>
        <end position="99"/>
    </location>
</feature>
<evidence type="ECO:0000256" key="9">
    <source>
        <dbReference type="ARBA" id="ARBA00023053"/>
    </source>
</evidence>
<evidence type="ECO:0000256" key="11">
    <source>
        <dbReference type="ARBA" id="ARBA00023201"/>
    </source>
</evidence>
<feature type="non-terminal residue" evidence="18">
    <location>
        <position position="1"/>
    </location>
</feature>
<dbReference type="PROSITE" id="PS00154">
    <property type="entry name" value="ATPASE_E1_E2"/>
    <property type="match status" value="1"/>
</dbReference>
<keyword evidence="10 16" id="KW-0472">Membrane</keyword>
<evidence type="ECO:0000256" key="10">
    <source>
        <dbReference type="ARBA" id="ARBA00023136"/>
    </source>
</evidence>
<keyword evidence="7" id="KW-1278">Translocase</keyword>
<dbReference type="GO" id="GO:0005886">
    <property type="term" value="C:plasma membrane"/>
    <property type="evidence" value="ECO:0007669"/>
    <property type="project" value="UniProtKB-SubCell"/>
</dbReference>
<evidence type="ECO:0000256" key="15">
    <source>
        <dbReference type="SAM" id="MobiDB-lite"/>
    </source>
</evidence>
<sequence length="1404" mass="158658">VKERVQKKNDRTIELDELKQEINLDEHKISLTELYRRYDSNPVQGLTDERAAELLLRDGPNALTPPKTTPEIVRFARNMFGGFAMLLWIGSILCFIAHTLEVMTLEDAHYDNLWLGIALATVIFITGCFSYYQQAKSSRIMESFKHLIPQADIVEVKIGDRIPGDIRIIRAHGLKVDNSSLTGESEPQPRGTEYTTDDILDTRNLAFFSTFAVEGSCIGLVIRTGDRTFMGRIANLAAALEKGQTPIAQEINHFIHIITTIAVVIGIFFAICSLLLGYTWIEAVVFLISVIVAKVPEGLLATVTVCLTLTAKRMARKNCLVKNLEAVETLGSTTTICTDKTGTLTQNRMTVAHMWFDNAISDADIGSLERNAAYDKSNPGWLALSRCAMLCSRADFKEYPENIQKPIPQRECNGDASETALLKCCEQSLSIHETNDRDERYLVVMKGAPEKVLDRCSTIFIDGLEIPLNDYWKKQLNNAYKELGSIGERVLGFADLRLSYHDYPRGFPFDCDSINFHVNAKFQAFNFPTKDYRFLGLISMIDPPRANVSAAVARCRSAGIKIIMITGDSPITAKAIARAVGVISETSETREDLAERLHIPLTYVPENDVNACVVHGNDLKFMTNEEIDSLLANHEEIVFARTSPQQKLMIVEGCQRLGHIVAVTGDGVNDSPALKKADIGIAMGLAGNDVSKQAADMILLDDNFASIVTGVEEGRLIFDNLKKSICYTLSSKIPELVPFLFYMIFDIPLPLGTIAILCIDLGTDMLPAISLAYERAELDIMKRPPRNSKRDRLVNDRLISMSYGQLGMIQAGAGFFVYTVVMAENGFFPSRLLGLRKSWDSRYINDLQDSYGQEWTYEQRKALEDTCHTAFFVAVVIVQWTVLMCCKTRRNSLFQQGMTCVIDIHRVAKVMCSIYSRNPVLNVSLIFETVLAAAISYTPYLNRGLMMYPLKFHWWLAPLPFTLLLLIYDEWRKWETWKGLEKSAQIRRKIPRRNQENEYLFHKSFSISKQSTQTLDRKNQSGEISIAPSISPHLRSAQLQTGMPHQMKDVVMAQVQQDEFNQHMMNMHNHHHTMHQYREQELHHAYQHVHEFNENDDEAYIARLIDTDPYFATAIQDFCVSHGIWQPKLRCRYLESKRYAPQQHGYPNFFPTPWPVFQPHQEYHPPVSTNPYPPPSSYSPPIPQPQPKPVNPLANIPLNEPGRVVYQNVVDTLKGVFSKRDPAQQDQSLKPSEIAPGIRKIYTKRPRYLRSPLSQERRSSVINTPPILSLNQQQRRRSSTLSQISNGARPPISRRQSIDRNLLPHNGQIQQTLPASSIPSAPPFPSSNVPSASSYQPLYRFNSSTNQPSPLSHSRNSIDGSKNITTNIVPPNRRPISGATSNAQFEPKSYNMRPERNVWPRQQA</sequence>
<dbReference type="Proteomes" id="UP000681722">
    <property type="component" value="Unassembled WGS sequence"/>
</dbReference>
<evidence type="ECO:0000313" key="18">
    <source>
        <dbReference type="EMBL" id="CAF1030376.1"/>
    </source>
</evidence>
<comment type="function">
    <text evidence="12">This is the catalytic component of the active enzyme, which catalyzes the hydrolysis of ATP coupled with the exchange of sodium and potassium ions across the plasma membrane. This action creates the electrochemical gradient of sodium and potassium ions, providing the energy for active transport of various nutrients.</text>
</comment>
<evidence type="ECO:0000256" key="13">
    <source>
        <dbReference type="ARBA" id="ARBA00038795"/>
    </source>
</evidence>
<dbReference type="Gene3D" id="2.70.150.10">
    <property type="entry name" value="Calcium-transporting ATPase, cytoplasmic transduction domain A"/>
    <property type="match status" value="1"/>
</dbReference>
<dbReference type="InterPro" id="IPR023214">
    <property type="entry name" value="HAD_sf"/>
</dbReference>
<evidence type="ECO:0000256" key="16">
    <source>
        <dbReference type="SAM" id="Phobius"/>
    </source>
</evidence>
<dbReference type="GO" id="GO:1990573">
    <property type="term" value="P:potassium ion import across plasma membrane"/>
    <property type="evidence" value="ECO:0007669"/>
    <property type="project" value="TreeGrafter"/>
</dbReference>
<feature type="region of interest" description="Disordered" evidence="15">
    <location>
        <begin position="1161"/>
        <end position="1188"/>
    </location>
</feature>
<accession>A0A814J0S3</accession>
<keyword evidence="20" id="KW-1185">Reference proteome</keyword>
<dbReference type="Pfam" id="PF00690">
    <property type="entry name" value="Cation_ATPase_N"/>
    <property type="match status" value="1"/>
</dbReference>
<dbReference type="SFLD" id="SFLDF00027">
    <property type="entry name" value="p-type_atpase"/>
    <property type="match status" value="1"/>
</dbReference>
<dbReference type="PRINTS" id="PR00119">
    <property type="entry name" value="CATATPASE"/>
</dbReference>
<keyword evidence="5" id="KW-0547">Nucleotide-binding</keyword>
<keyword evidence="3" id="KW-0630">Potassium</keyword>
<dbReference type="InterPro" id="IPR036412">
    <property type="entry name" value="HAD-like_sf"/>
</dbReference>
<dbReference type="SMART" id="SM00831">
    <property type="entry name" value="Cation_ATPase_N"/>
    <property type="match status" value="1"/>
</dbReference>
<evidence type="ECO:0000256" key="4">
    <source>
        <dbReference type="ARBA" id="ARBA00022692"/>
    </source>
</evidence>
<comment type="subunit">
    <text evidence="13">The sodium/potassium-transporting ATPase is composed of a catalytic alpha subunit, an auxiliary non-catalytic beta subunit and an additional regulatory subunit.</text>
</comment>
<dbReference type="FunFam" id="3.40.50.1000:FF:000083">
    <property type="entry name" value="Sodium/potassium-transporting ATPase subunit alpha"/>
    <property type="match status" value="1"/>
</dbReference>
<reference evidence="18" key="1">
    <citation type="submission" date="2021-02" db="EMBL/GenBank/DDBJ databases">
        <authorList>
            <person name="Nowell W R."/>
        </authorList>
    </citation>
    <scope>NUCLEOTIDE SEQUENCE</scope>
</reference>
<feature type="transmembrane region" description="Helical" evidence="16">
    <location>
        <begin position="284"/>
        <end position="307"/>
    </location>
</feature>
<dbReference type="GO" id="GO:1902600">
    <property type="term" value="P:proton transmembrane transport"/>
    <property type="evidence" value="ECO:0007669"/>
    <property type="project" value="TreeGrafter"/>
</dbReference>
<dbReference type="GO" id="GO:0005391">
    <property type="term" value="F:P-type sodium:potassium-exchanging transporter activity"/>
    <property type="evidence" value="ECO:0007669"/>
    <property type="project" value="UniProtKB-EC"/>
</dbReference>
<dbReference type="OrthoDB" id="3352408at2759"/>
<dbReference type="GO" id="GO:0036376">
    <property type="term" value="P:sodium ion export across plasma membrane"/>
    <property type="evidence" value="ECO:0007669"/>
    <property type="project" value="TreeGrafter"/>
</dbReference>
<evidence type="ECO:0000256" key="8">
    <source>
        <dbReference type="ARBA" id="ARBA00022989"/>
    </source>
</evidence>
<dbReference type="GO" id="GO:0030007">
    <property type="term" value="P:intracellular potassium ion homeostasis"/>
    <property type="evidence" value="ECO:0007669"/>
    <property type="project" value="TreeGrafter"/>
</dbReference>
<dbReference type="GO" id="GO:0016887">
    <property type="term" value="F:ATP hydrolysis activity"/>
    <property type="evidence" value="ECO:0007669"/>
    <property type="project" value="InterPro"/>
</dbReference>
<name>A0A814J0S3_9BILA</name>
<dbReference type="FunFam" id="1.20.1110.10:FF:000038">
    <property type="entry name" value="Sodium/potassium-transporting ATPase subunit alpha"/>
    <property type="match status" value="1"/>
</dbReference>
<evidence type="ECO:0000313" key="19">
    <source>
        <dbReference type="EMBL" id="CAF3801286.1"/>
    </source>
</evidence>
<dbReference type="Proteomes" id="UP000663829">
    <property type="component" value="Unassembled WGS sequence"/>
</dbReference>
<keyword evidence="9" id="KW-0915">Sodium</keyword>
<dbReference type="Pfam" id="PF13246">
    <property type="entry name" value="Cation_ATPase"/>
    <property type="match status" value="1"/>
</dbReference>
<dbReference type="EMBL" id="CAJOBC010003806">
    <property type="protein sequence ID" value="CAF3801286.1"/>
    <property type="molecule type" value="Genomic_DNA"/>
</dbReference>
<dbReference type="SFLD" id="SFLDG00002">
    <property type="entry name" value="C1.7:_P-type_atpase_like"/>
    <property type="match status" value="1"/>
</dbReference>
<keyword evidence="2" id="KW-1003">Cell membrane</keyword>
<feature type="region of interest" description="Disordered" evidence="15">
    <location>
        <begin position="1312"/>
        <end position="1404"/>
    </location>
</feature>
<dbReference type="SUPFAM" id="SSF56784">
    <property type="entry name" value="HAD-like"/>
    <property type="match status" value="1"/>
</dbReference>
<comment type="subcellular location">
    <subcellularLocation>
        <location evidence="1">Cell membrane</location>
        <topology evidence="1">Multi-pass membrane protein</topology>
    </subcellularLocation>
</comment>
<feature type="compositionally biased region" description="Low complexity" evidence="15">
    <location>
        <begin position="1268"/>
        <end position="1283"/>
    </location>
</feature>
<gene>
    <name evidence="18" type="ORF">GPM918_LOCUS15248</name>
    <name evidence="19" type="ORF">SRO942_LOCUS15248</name>
</gene>
<dbReference type="InterPro" id="IPR023298">
    <property type="entry name" value="ATPase_P-typ_TM_dom_sf"/>
</dbReference>
<feature type="transmembrane region" description="Helical" evidence="16">
    <location>
        <begin position="80"/>
        <end position="100"/>
    </location>
</feature>
<keyword evidence="4 16" id="KW-0812">Transmembrane</keyword>
<feature type="transmembrane region" description="Helical" evidence="16">
    <location>
        <begin position="112"/>
        <end position="132"/>
    </location>
</feature>
<dbReference type="FunFam" id="1.20.1110.10:FF:000095">
    <property type="entry name" value="Sodium/potassium-transporting ATPase subunit alpha-1"/>
    <property type="match status" value="1"/>
</dbReference>
<dbReference type="Gene3D" id="3.40.50.1000">
    <property type="entry name" value="HAD superfamily/HAD-like"/>
    <property type="match status" value="2"/>
</dbReference>
<keyword evidence="11" id="KW-0406">Ion transport</keyword>
<dbReference type="Pfam" id="PF00122">
    <property type="entry name" value="E1-E2_ATPase"/>
    <property type="match status" value="1"/>
</dbReference>
<organism evidence="18 20">
    <name type="scientific">Didymodactylos carnosus</name>
    <dbReference type="NCBI Taxonomy" id="1234261"/>
    <lineage>
        <taxon>Eukaryota</taxon>
        <taxon>Metazoa</taxon>
        <taxon>Spiralia</taxon>
        <taxon>Gnathifera</taxon>
        <taxon>Rotifera</taxon>
        <taxon>Eurotatoria</taxon>
        <taxon>Bdelloidea</taxon>
        <taxon>Philodinida</taxon>
        <taxon>Philodinidae</taxon>
        <taxon>Didymodactylos</taxon>
    </lineage>
</organism>
<dbReference type="InterPro" id="IPR008250">
    <property type="entry name" value="ATPase_P-typ_transduc_dom_A_sf"/>
</dbReference>
<dbReference type="SUPFAM" id="SSF81660">
    <property type="entry name" value="Metal cation-transporting ATPase, ATP-binding domain N"/>
    <property type="match status" value="1"/>
</dbReference>
<evidence type="ECO:0000256" key="2">
    <source>
        <dbReference type="ARBA" id="ARBA00022475"/>
    </source>
</evidence>
<dbReference type="Gene3D" id="1.20.1110.10">
    <property type="entry name" value="Calcium-transporting ATPase, transmembrane domain"/>
    <property type="match status" value="2"/>
</dbReference>
<feature type="compositionally biased region" description="Polar residues" evidence="15">
    <location>
        <begin position="1328"/>
        <end position="1369"/>
    </location>
</feature>
<keyword evidence="3" id="KW-0740">Sodium/potassium transport</keyword>
<dbReference type="Gene3D" id="3.40.1110.10">
    <property type="entry name" value="Calcium-transporting ATPase, cytoplasmic domain N"/>
    <property type="match status" value="2"/>
</dbReference>
<keyword evidence="11" id="KW-0813">Transport</keyword>
<dbReference type="InterPro" id="IPR044492">
    <property type="entry name" value="P_typ_ATPase_HD_dom"/>
</dbReference>
<feature type="transmembrane region" description="Helical" evidence="16">
    <location>
        <begin position="798"/>
        <end position="821"/>
    </location>
</feature>
<dbReference type="InterPro" id="IPR018303">
    <property type="entry name" value="ATPase_P-typ_P_site"/>
</dbReference>
<dbReference type="InterPro" id="IPR023299">
    <property type="entry name" value="ATPase_P-typ_cyto_dom_N"/>
</dbReference>
<dbReference type="PRINTS" id="PR00121">
    <property type="entry name" value="NAKATPASE"/>
</dbReference>
<feature type="compositionally biased region" description="Pro residues" evidence="15">
    <location>
        <begin position="1171"/>
        <end position="1188"/>
    </location>
</feature>
<comment type="caution">
    <text evidence="18">The sequence shown here is derived from an EMBL/GenBank/DDBJ whole genome shotgun (WGS) entry which is preliminary data.</text>
</comment>
<dbReference type="SFLD" id="SFLDS00003">
    <property type="entry name" value="Haloacid_Dehalogenase"/>
    <property type="match status" value="1"/>
</dbReference>
<dbReference type="GO" id="GO:0006883">
    <property type="term" value="P:intracellular sodium ion homeostasis"/>
    <property type="evidence" value="ECO:0007669"/>
    <property type="project" value="TreeGrafter"/>
</dbReference>
<dbReference type="PANTHER" id="PTHR43294:SF13">
    <property type="entry name" value="SODIUM_POTASSIUM-TRANSPORTING ATPASE SUBUNIT ALPHA"/>
    <property type="match status" value="1"/>
</dbReference>
<evidence type="ECO:0000256" key="1">
    <source>
        <dbReference type="ARBA" id="ARBA00004651"/>
    </source>
</evidence>
<feature type="transmembrane region" description="Helical" evidence="16">
    <location>
        <begin position="751"/>
        <end position="773"/>
    </location>
</feature>
<dbReference type="InterPro" id="IPR001757">
    <property type="entry name" value="P_typ_ATPase"/>
</dbReference>
<dbReference type="NCBIfam" id="TIGR01494">
    <property type="entry name" value="ATPase_P-type"/>
    <property type="match status" value="2"/>
</dbReference>
<keyword evidence="11" id="KW-0739">Sodium transport</keyword>
<evidence type="ECO:0000259" key="17">
    <source>
        <dbReference type="SMART" id="SM00831"/>
    </source>
</evidence>
<evidence type="ECO:0000256" key="7">
    <source>
        <dbReference type="ARBA" id="ARBA00022967"/>
    </source>
</evidence>
<evidence type="ECO:0000256" key="5">
    <source>
        <dbReference type="ARBA" id="ARBA00022741"/>
    </source>
</evidence>
<dbReference type="InterPro" id="IPR006068">
    <property type="entry name" value="ATPase_P-typ_cation-transptr_C"/>
</dbReference>
<feature type="transmembrane region" description="Helical" evidence="16">
    <location>
        <begin position="254"/>
        <end position="278"/>
    </location>
</feature>
<feature type="transmembrane region" description="Helical" evidence="16">
    <location>
        <begin position="919"/>
        <end position="940"/>
    </location>
</feature>
<feature type="transmembrane region" description="Helical" evidence="16">
    <location>
        <begin position="869"/>
        <end position="886"/>
    </location>
</feature>
<evidence type="ECO:0000256" key="3">
    <source>
        <dbReference type="ARBA" id="ARBA00022607"/>
    </source>
</evidence>
<evidence type="ECO:0000313" key="20">
    <source>
        <dbReference type="Proteomes" id="UP000663829"/>
    </source>
</evidence>
<dbReference type="InterPro" id="IPR050510">
    <property type="entry name" value="Cation_transp_ATPase_P-type"/>
</dbReference>
<evidence type="ECO:0000256" key="12">
    <source>
        <dbReference type="ARBA" id="ARBA00037422"/>
    </source>
</evidence>
<dbReference type="Pfam" id="PF00689">
    <property type="entry name" value="Cation_ATPase_C"/>
    <property type="match status" value="1"/>
</dbReference>